<accession>A0AAD5UUV7</accession>
<dbReference type="EMBL" id="JANAWD010000609">
    <property type="protein sequence ID" value="KAJ3477291.1"/>
    <property type="molecule type" value="Genomic_DNA"/>
</dbReference>
<feature type="region of interest" description="Disordered" evidence="1">
    <location>
        <begin position="128"/>
        <end position="183"/>
    </location>
</feature>
<feature type="compositionally biased region" description="Basic and acidic residues" evidence="1">
    <location>
        <begin position="142"/>
        <end position="156"/>
    </location>
</feature>
<sequence length="220" mass="24323">MSNANELLAGLSTNQLEVFLRMSRERDAEKARKEAEEAERRKKEEEEHLRRKEEEARKRAEVEKARQRQAAAAEKAAEPKAGGSGSGAGGAWSPTNPCPRCKDMGLECRPQTGKPRAKACQNCATAQASCGVMSGARKRKRASGEQAEKGKGKSVEVIEESEPEEEENRKKTKAEDDEEPTMKDLVDDIAEGIHLLVDELKGIRKEMRFMNRALADMVAG</sequence>
<feature type="region of interest" description="Disordered" evidence="1">
    <location>
        <begin position="26"/>
        <end position="102"/>
    </location>
</feature>
<protein>
    <submittedName>
        <fullName evidence="2">Uncharacterized protein</fullName>
    </submittedName>
</protein>
<feature type="compositionally biased region" description="Basic and acidic residues" evidence="1">
    <location>
        <begin position="26"/>
        <end position="66"/>
    </location>
</feature>
<organism evidence="2 3">
    <name type="scientific">Meripilus lineatus</name>
    <dbReference type="NCBI Taxonomy" id="2056292"/>
    <lineage>
        <taxon>Eukaryota</taxon>
        <taxon>Fungi</taxon>
        <taxon>Dikarya</taxon>
        <taxon>Basidiomycota</taxon>
        <taxon>Agaricomycotina</taxon>
        <taxon>Agaricomycetes</taxon>
        <taxon>Polyporales</taxon>
        <taxon>Meripilaceae</taxon>
        <taxon>Meripilus</taxon>
    </lineage>
</organism>
<evidence type="ECO:0000313" key="2">
    <source>
        <dbReference type="EMBL" id="KAJ3477291.1"/>
    </source>
</evidence>
<evidence type="ECO:0000256" key="1">
    <source>
        <dbReference type="SAM" id="MobiDB-lite"/>
    </source>
</evidence>
<comment type="caution">
    <text evidence="2">The sequence shown here is derived from an EMBL/GenBank/DDBJ whole genome shotgun (WGS) entry which is preliminary data.</text>
</comment>
<evidence type="ECO:0000313" key="3">
    <source>
        <dbReference type="Proteomes" id="UP001212997"/>
    </source>
</evidence>
<keyword evidence="3" id="KW-1185">Reference proteome</keyword>
<name>A0AAD5UUV7_9APHY</name>
<dbReference type="Proteomes" id="UP001212997">
    <property type="component" value="Unassembled WGS sequence"/>
</dbReference>
<reference evidence="2" key="1">
    <citation type="submission" date="2022-07" db="EMBL/GenBank/DDBJ databases">
        <title>Genome Sequence of Physisporinus lineatus.</title>
        <authorList>
            <person name="Buettner E."/>
        </authorList>
    </citation>
    <scope>NUCLEOTIDE SEQUENCE</scope>
    <source>
        <strain evidence="2">VT162</strain>
    </source>
</reference>
<proteinExistence type="predicted"/>
<dbReference type="AlphaFoldDB" id="A0AAD5UUV7"/>
<gene>
    <name evidence="2" type="ORF">NLI96_g10560</name>
</gene>
<feature type="compositionally biased region" description="Acidic residues" evidence="1">
    <location>
        <begin position="157"/>
        <end position="166"/>
    </location>
</feature>